<dbReference type="AlphaFoldDB" id="A0A6C0EED9"/>
<proteinExistence type="predicted"/>
<name>A0A6C0EED9_9ZZZZ</name>
<organism evidence="1">
    <name type="scientific">viral metagenome</name>
    <dbReference type="NCBI Taxonomy" id="1070528"/>
    <lineage>
        <taxon>unclassified sequences</taxon>
        <taxon>metagenomes</taxon>
        <taxon>organismal metagenomes</taxon>
    </lineage>
</organism>
<accession>A0A6C0EED9</accession>
<dbReference type="EMBL" id="MN739802">
    <property type="protein sequence ID" value="QHT26820.1"/>
    <property type="molecule type" value="Genomic_DNA"/>
</dbReference>
<evidence type="ECO:0000313" key="1">
    <source>
        <dbReference type="EMBL" id="QHT26820.1"/>
    </source>
</evidence>
<protein>
    <submittedName>
        <fullName evidence="1">Uncharacterized protein</fullName>
    </submittedName>
</protein>
<reference evidence="1" key="1">
    <citation type="journal article" date="2020" name="Nature">
        <title>Giant virus diversity and host interactions through global metagenomics.</title>
        <authorList>
            <person name="Schulz F."/>
            <person name="Roux S."/>
            <person name="Paez-Espino D."/>
            <person name="Jungbluth S."/>
            <person name="Walsh D.A."/>
            <person name="Denef V.J."/>
            <person name="McMahon K.D."/>
            <person name="Konstantinidis K.T."/>
            <person name="Eloe-Fadrosh E.A."/>
            <person name="Kyrpides N.C."/>
            <person name="Woyke T."/>
        </authorList>
    </citation>
    <scope>NUCLEOTIDE SEQUENCE</scope>
    <source>
        <strain evidence="1">GVMAG-M-3300023179-2</strain>
    </source>
</reference>
<sequence length="258" mass="29963">MIGKVRVGRRIYKYGGSFYQPTIEGFTNIIVMIKNDPNKSEYGALSPYSIKVPLNGFLEGVIHENYWQFLKVYEQVPPISVPFSTNNSAIAWVHEGCTCINKDGNITSEWHDWRERGFSSKNYIRFPKDRASCKFSLEIKKDGTIDIENRLTYVQSCKKTYAAKYCENVNKHPLFTQLKERLLNGENLLIIEVDGPHQESLQYYIDKYNVEKNFITDNSIEVTFENMKILIEDTKHAFGHDYCLGIELLDFTDKIINQ</sequence>